<accession>A0AAU9S8Y4</accession>
<name>A0AAU9S8Y4_THLAR</name>
<evidence type="ECO:0008006" key="5">
    <source>
        <dbReference type="Google" id="ProtNLM"/>
    </source>
</evidence>
<dbReference type="InterPro" id="IPR040283">
    <property type="entry name" value="DDB_G0292058-like"/>
</dbReference>
<reference evidence="3 4" key="1">
    <citation type="submission" date="2022-03" db="EMBL/GenBank/DDBJ databases">
        <authorList>
            <person name="Nunn A."/>
            <person name="Chopra R."/>
            <person name="Nunn A."/>
            <person name="Contreras Garrido A."/>
        </authorList>
    </citation>
    <scope>NUCLEOTIDE SEQUENCE [LARGE SCALE GENOMIC DNA]</scope>
</reference>
<organism evidence="3 4">
    <name type="scientific">Thlaspi arvense</name>
    <name type="common">Field penny-cress</name>
    <dbReference type="NCBI Taxonomy" id="13288"/>
    <lineage>
        <taxon>Eukaryota</taxon>
        <taxon>Viridiplantae</taxon>
        <taxon>Streptophyta</taxon>
        <taxon>Embryophyta</taxon>
        <taxon>Tracheophyta</taxon>
        <taxon>Spermatophyta</taxon>
        <taxon>Magnoliopsida</taxon>
        <taxon>eudicotyledons</taxon>
        <taxon>Gunneridae</taxon>
        <taxon>Pentapetalae</taxon>
        <taxon>rosids</taxon>
        <taxon>malvids</taxon>
        <taxon>Brassicales</taxon>
        <taxon>Brassicaceae</taxon>
        <taxon>Thlaspideae</taxon>
        <taxon>Thlaspi</taxon>
    </lineage>
</organism>
<feature type="transmembrane region" description="Helical" evidence="1">
    <location>
        <begin position="144"/>
        <end position="166"/>
    </location>
</feature>
<keyword evidence="4" id="KW-1185">Reference proteome</keyword>
<dbReference type="PANTHER" id="PTHR31414:SF13">
    <property type="entry name" value="TRANSMEMBRANE PROTEIN"/>
    <property type="match status" value="1"/>
</dbReference>
<evidence type="ECO:0000313" key="4">
    <source>
        <dbReference type="Proteomes" id="UP000836841"/>
    </source>
</evidence>
<keyword evidence="1" id="KW-1133">Transmembrane helix</keyword>
<evidence type="ECO:0000256" key="1">
    <source>
        <dbReference type="SAM" id="Phobius"/>
    </source>
</evidence>
<keyword evidence="2" id="KW-0732">Signal</keyword>
<feature type="chain" id="PRO_5043437604" description="Transmembrane protein" evidence="2">
    <location>
        <begin position="19"/>
        <end position="204"/>
    </location>
</feature>
<gene>
    <name evidence="3" type="ORF">TAV2_LOCUS12253</name>
</gene>
<proteinExistence type="predicted"/>
<dbReference type="Proteomes" id="UP000836841">
    <property type="component" value="Chromosome 4"/>
</dbReference>
<feature type="transmembrane region" description="Helical" evidence="1">
    <location>
        <begin position="109"/>
        <end position="132"/>
    </location>
</feature>
<dbReference type="GO" id="GO:0009506">
    <property type="term" value="C:plasmodesma"/>
    <property type="evidence" value="ECO:0007669"/>
    <property type="project" value="TreeGrafter"/>
</dbReference>
<keyword evidence="1" id="KW-0472">Membrane</keyword>
<keyword evidence="1" id="KW-0812">Transmembrane</keyword>
<dbReference type="AlphaFoldDB" id="A0AAU9S8Y4"/>
<dbReference type="GO" id="GO:0005886">
    <property type="term" value="C:plasma membrane"/>
    <property type="evidence" value="ECO:0007669"/>
    <property type="project" value="TreeGrafter"/>
</dbReference>
<dbReference type="PANTHER" id="PTHR31414">
    <property type="entry name" value="TRANSMEMBRANE PROTEIN DDB_G0292058"/>
    <property type="match status" value="1"/>
</dbReference>
<protein>
    <recommendedName>
        <fullName evidence="5">Transmembrane protein</fullName>
    </recommendedName>
</protein>
<evidence type="ECO:0000313" key="3">
    <source>
        <dbReference type="EMBL" id="CAH2060527.1"/>
    </source>
</evidence>
<feature type="signal peptide" evidence="2">
    <location>
        <begin position="1"/>
        <end position="18"/>
    </location>
</feature>
<dbReference type="EMBL" id="OU466860">
    <property type="protein sequence ID" value="CAH2060527.1"/>
    <property type="molecule type" value="Genomic_DNA"/>
</dbReference>
<sequence>MALLLYCCFFTALSLAHGASTIRIAPTQPPTGSEKTRFGNSTMKFIVAEAPLNAPFYNNPQVIEDASVALAAQRTFRKDPLNGFEKYTGGWNISNQHYWASVGYTAAPLFAVAGVWFLGFGICLLVICICHICHRSKSIGYSRVAYVVSLIFLLLFTLMAIFFNLWDAGHRLHSCDSWMDFGDWYIHLERNIPSATQVRLKILH</sequence>
<evidence type="ECO:0000256" key="2">
    <source>
        <dbReference type="SAM" id="SignalP"/>
    </source>
</evidence>